<dbReference type="PANTHER" id="PTHR33515">
    <property type="entry name" value="RIBOSOME-BINDING FACTOR A, CHLOROPLASTIC-RELATED"/>
    <property type="match status" value="1"/>
</dbReference>
<keyword evidence="2" id="KW-0963">Cytoplasm</keyword>
<dbReference type="STRING" id="1859473.BG261_10440"/>
<keyword evidence="1 2" id="KW-0690">Ribosome biogenesis</keyword>
<dbReference type="InterPro" id="IPR000238">
    <property type="entry name" value="RbfA"/>
</dbReference>
<name>A0A1E8GP99_9LACT</name>
<organism evidence="3 4">
    <name type="scientific">Floricoccus tropicus</name>
    <dbReference type="NCBI Taxonomy" id="1859473"/>
    <lineage>
        <taxon>Bacteria</taxon>
        <taxon>Bacillati</taxon>
        <taxon>Bacillota</taxon>
        <taxon>Bacilli</taxon>
        <taxon>Lactobacillales</taxon>
        <taxon>Streptococcaceae</taxon>
        <taxon>Floricoccus</taxon>
    </lineage>
</organism>
<proteinExistence type="inferred from homology"/>
<dbReference type="GO" id="GO:0005829">
    <property type="term" value="C:cytosol"/>
    <property type="evidence" value="ECO:0007669"/>
    <property type="project" value="TreeGrafter"/>
</dbReference>
<reference evidence="4" key="1">
    <citation type="submission" date="2016-09" db="EMBL/GenBank/DDBJ databases">
        <title>Draft genome sequence of a novel species of the family Streptococcaceae isolated from flowers.</title>
        <authorList>
            <person name="Chuah L.-O."/>
            <person name="Yap K.-P."/>
            <person name="Thong K.L."/>
            <person name="Liong M.T."/>
            <person name="Ahmad R."/>
            <person name="Rusul G."/>
        </authorList>
    </citation>
    <scope>NUCLEOTIDE SEQUENCE [LARGE SCALE GENOMIC DNA]</scope>
    <source>
        <strain evidence="4">DF1</strain>
    </source>
</reference>
<dbReference type="GO" id="GO:0030490">
    <property type="term" value="P:maturation of SSU-rRNA"/>
    <property type="evidence" value="ECO:0007669"/>
    <property type="project" value="UniProtKB-UniRule"/>
</dbReference>
<dbReference type="SUPFAM" id="SSF89919">
    <property type="entry name" value="Ribosome-binding factor A, RbfA"/>
    <property type="match status" value="1"/>
</dbReference>
<dbReference type="NCBIfam" id="TIGR00082">
    <property type="entry name" value="rbfA"/>
    <property type="match status" value="1"/>
</dbReference>
<dbReference type="InterPro" id="IPR020053">
    <property type="entry name" value="Ribosome-bd_factorA_CS"/>
</dbReference>
<sequence length="115" mass="13216">MANFRSDRVSTEIKREINDILHNKIRDPRLEDVNITDVKVTGDLSQASIYYSLLSDLASDNEKAQKAFKKANGVIRSELAKRMSLYKVPELIFVKDESVEYGNKIDELLRNLNKN</sequence>
<evidence type="ECO:0000256" key="1">
    <source>
        <dbReference type="ARBA" id="ARBA00022517"/>
    </source>
</evidence>
<accession>A0A1E8GP99</accession>
<comment type="subcellular location">
    <subcellularLocation>
        <location evidence="2">Cytoplasm</location>
    </subcellularLocation>
</comment>
<evidence type="ECO:0000313" key="3">
    <source>
        <dbReference type="EMBL" id="OFI50052.1"/>
    </source>
</evidence>
<dbReference type="GO" id="GO:0043024">
    <property type="term" value="F:ribosomal small subunit binding"/>
    <property type="evidence" value="ECO:0007669"/>
    <property type="project" value="TreeGrafter"/>
</dbReference>
<protein>
    <recommendedName>
        <fullName evidence="2">Ribosome-binding factor A</fullName>
    </recommendedName>
</protein>
<comment type="function">
    <text evidence="2">One of several proteins that assist in the late maturation steps of the functional core of the 30S ribosomal subunit. Associates with free 30S ribosomal subunits (but not with 30S subunits that are part of 70S ribosomes or polysomes). Required for efficient processing of 16S rRNA. May interact with the 5'-terminal helix region of 16S rRNA.</text>
</comment>
<dbReference type="InterPro" id="IPR023799">
    <property type="entry name" value="RbfA_dom_sf"/>
</dbReference>
<gene>
    <name evidence="2" type="primary">rbfA</name>
    <name evidence="3" type="ORF">BG261_10440</name>
</gene>
<keyword evidence="4" id="KW-1185">Reference proteome</keyword>
<dbReference type="Pfam" id="PF02033">
    <property type="entry name" value="RBFA"/>
    <property type="match status" value="1"/>
</dbReference>
<comment type="subunit">
    <text evidence="2">Monomer. Binds 30S ribosomal subunits, but not 50S ribosomal subunits or 70S ribosomes.</text>
</comment>
<dbReference type="PROSITE" id="PS01319">
    <property type="entry name" value="RBFA"/>
    <property type="match status" value="1"/>
</dbReference>
<dbReference type="Gene3D" id="3.30.300.20">
    <property type="match status" value="1"/>
</dbReference>
<dbReference type="HAMAP" id="MF_00003">
    <property type="entry name" value="RbfA"/>
    <property type="match status" value="1"/>
</dbReference>
<dbReference type="EMBL" id="MKIR01000004">
    <property type="protein sequence ID" value="OFI50052.1"/>
    <property type="molecule type" value="Genomic_DNA"/>
</dbReference>
<dbReference type="AlphaFoldDB" id="A0A1E8GP99"/>
<dbReference type="OrthoDB" id="307788at2"/>
<evidence type="ECO:0000256" key="2">
    <source>
        <dbReference type="HAMAP-Rule" id="MF_00003"/>
    </source>
</evidence>
<dbReference type="RefSeq" id="WP_070791733.1">
    <property type="nucleotide sequence ID" value="NZ_MKIR01000004.1"/>
</dbReference>
<comment type="caution">
    <text evidence="3">The sequence shown here is derived from an EMBL/GenBank/DDBJ whole genome shotgun (WGS) entry which is preliminary data.</text>
</comment>
<dbReference type="InterPro" id="IPR015946">
    <property type="entry name" value="KH_dom-like_a/b"/>
</dbReference>
<comment type="similarity">
    <text evidence="2">Belongs to the RbfA family.</text>
</comment>
<evidence type="ECO:0000313" key="4">
    <source>
        <dbReference type="Proteomes" id="UP000178622"/>
    </source>
</evidence>
<dbReference type="Proteomes" id="UP000178622">
    <property type="component" value="Unassembled WGS sequence"/>
</dbReference>
<dbReference type="PANTHER" id="PTHR33515:SF1">
    <property type="entry name" value="RIBOSOME-BINDING FACTOR A, CHLOROPLASTIC-RELATED"/>
    <property type="match status" value="1"/>
</dbReference>